<dbReference type="GO" id="GO:0009003">
    <property type="term" value="F:signal peptidase activity"/>
    <property type="evidence" value="ECO:0007669"/>
    <property type="project" value="UniProtKB-EC"/>
</dbReference>
<dbReference type="GO" id="GO:0006465">
    <property type="term" value="P:signal peptide processing"/>
    <property type="evidence" value="ECO:0007669"/>
    <property type="project" value="InterPro"/>
</dbReference>
<feature type="transmembrane region" description="Helical" evidence="17">
    <location>
        <begin position="292"/>
        <end position="317"/>
    </location>
</feature>
<evidence type="ECO:0000256" key="15">
    <source>
        <dbReference type="PIRSR" id="PIRSR600223-1"/>
    </source>
</evidence>
<keyword evidence="10 17" id="KW-0812">Transmembrane</keyword>
<dbReference type="GO" id="GO:0009534">
    <property type="term" value="C:chloroplast thylakoid"/>
    <property type="evidence" value="ECO:0007669"/>
    <property type="project" value="UniProtKB-ARBA"/>
</dbReference>
<feature type="active site" evidence="15">
    <location>
        <position position="674"/>
    </location>
</feature>
<protein>
    <recommendedName>
        <fullName evidence="6">signal peptidase I</fullName>
        <ecNumber evidence="6">3.4.21.89</ecNumber>
    </recommendedName>
</protein>
<evidence type="ECO:0000256" key="10">
    <source>
        <dbReference type="ARBA" id="ARBA00022692"/>
    </source>
</evidence>
<keyword evidence="8" id="KW-0934">Plastid</keyword>
<dbReference type="InterPro" id="IPR002781">
    <property type="entry name" value="TM_pro_TauE-like"/>
</dbReference>
<dbReference type="GO" id="GO:0016020">
    <property type="term" value="C:membrane"/>
    <property type="evidence" value="ECO:0007669"/>
    <property type="project" value="UniProtKB-SubCell"/>
</dbReference>
<feature type="compositionally biased region" description="Pro residues" evidence="16">
    <location>
        <begin position="502"/>
        <end position="513"/>
    </location>
</feature>
<feature type="compositionally biased region" description="Gly residues" evidence="16">
    <location>
        <begin position="562"/>
        <end position="572"/>
    </location>
</feature>
<evidence type="ECO:0000256" key="13">
    <source>
        <dbReference type="ARBA" id="ARBA00022989"/>
    </source>
</evidence>
<evidence type="ECO:0000256" key="12">
    <source>
        <dbReference type="ARBA" id="ARBA00022946"/>
    </source>
</evidence>
<dbReference type="EC" id="3.4.21.89" evidence="6"/>
<evidence type="ECO:0000256" key="16">
    <source>
        <dbReference type="SAM" id="MobiDB-lite"/>
    </source>
</evidence>
<feature type="transmembrane region" description="Helical" evidence="17">
    <location>
        <begin position="12"/>
        <end position="31"/>
    </location>
</feature>
<comment type="similarity">
    <text evidence="5">Belongs to the peptidase S26 family.</text>
</comment>
<keyword evidence="20" id="KW-1185">Reference proteome</keyword>
<evidence type="ECO:0000256" key="8">
    <source>
        <dbReference type="ARBA" id="ARBA00022640"/>
    </source>
</evidence>
<evidence type="ECO:0000256" key="2">
    <source>
        <dbReference type="ARBA" id="ARBA00004141"/>
    </source>
</evidence>
<comment type="catalytic activity">
    <reaction evidence="1">
        <text>Cleavage of hydrophobic, N-terminal signal or leader sequences from secreted and periplasmic proteins.</text>
        <dbReference type="EC" id="3.4.21.89"/>
    </reaction>
</comment>
<dbReference type="GO" id="GO:0004252">
    <property type="term" value="F:serine-type endopeptidase activity"/>
    <property type="evidence" value="ECO:0007669"/>
    <property type="project" value="InterPro"/>
</dbReference>
<keyword evidence="11" id="KW-0378">Hydrolase</keyword>
<dbReference type="Proteomes" id="UP001180020">
    <property type="component" value="Unassembled WGS sequence"/>
</dbReference>
<evidence type="ECO:0000256" key="7">
    <source>
        <dbReference type="ARBA" id="ARBA00022528"/>
    </source>
</evidence>
<feature type="region of interest" description="Disordered" evidence="16">
    <location>
        <begin position="223"/>
        <end position="250"/>
    </location>
</feature>
<feature type="transmembrane region" description="Helical" evidence="17">
    <location>
        <begin position="406"/>
        <end position="425"/>
    </location>
</feature>
<dbReference type="InterPro" id="IPR000223">
    <property type="entry name" value="Pept_S26A_signal_pept_1"/>
</dbReference>
<feature type="region of interest" description="Disordered" evidence="16">
    <location>
        <begin position="469"/>
        <end position="532"/>
    </location>
</feature>
<dbReference type="InterPro" id="IPR019756">
    <property type="entry name" value="Pept_S26A_signal_pept_1_Ser-AS"/>
</dbReference>
<feature type="transmembrane region" description="Helical" evidence="17">
    <location>
        <begin position="267"/>
        <end position="286"/>
    </location>
</feature>
<keyword evidence="9" id="KW-0645">Protease</keyword>
<feature type="transmembrane region" description="Helical" evidence="17">
    <location>
        <begin position="431"/>
        <end position="449"/>
    </location>
</feature>
<dbReference type="InterPro" id="IPR019533">
    <property type="entry name" value="Peptidase_S26"/>
</dbReference>
<feature type="region of interest" description="Disordered" evidence="16">
    <location>
        <begin position="547"/>
        <end position="587"/>
    </location>
</feature>
<dbReference type="FunFam" id="2.10.109.10:FF:000012">
    <property type="entry name" value="Peptidase/ serine-type peptidase"/>
    <property type="match status" value="1"/>
</dbReference>
<dbReference type="PANTHER" id="PTHR14255:SF1">
    <property type="entry name" value="SULFITE EXPORTER TAUE_SAFE FAMILY PROTEIN 3"/>
    <property type="match status" value="1"/>
</dbReference>
<evidence type="ECO:0000256" key="4">
    <source>
        <dbReference type="ARBA" id="ARBA00009142"/>
    </source>
</evidence>
<evidence type="ECO:0000256" key="9">
    <source>
        <dbReference type="ARBA" id="ARBA00022670"/>
    </source>
</evidence>
<dbReference type="GO" id="GO:0016567">
    <property type="term" value="P:protein ubiquitination"/>
    <property type="evidence" value="ECO:0007669"/>
    <property type="project" value="TreeGrafter"/>
</dbReference>
<accession>A0AAV9CRH2</accession>
<dbReference type="SUPFAM" id="SSF51306">
    <property type="entry name" value="LexA/Signal peptidase"/>
    <property type="match status" value="1"/>
</dbReference>
<reference evidence="19" key="2">
    <citation type="submission" date="2023-06" db="EMBL/GenBank/DDBJ databases">
        <authorList>
            <person name="Ma L."/>
            <person name="Liu K.-W."/>
            <person name="Li Z."/>
            <person name="Hsiao Y.-Y."/>
            <person name="Qi Y."/>
            <person name="Fu T."/>
            <person name="Tang G."/>
            <person name="Zhang D."/>
            <person name="Sun W.-H."/>
            <person name="Liu D.-K."/>
            <person name="Li Y."/>
            <person name="Chen G.-Z."/>
            <person name="Liu X.-D."/>
            <person name="Liao X.-Y."/>
            <person name="Jiang Y.-T."/>
            <person name="Yu X."/>
            <person name="Hao Y."/>
            <person name="Huang J."/>
            <person name="Zhao X.-W."/>
            <person name="Ke S."/>
            <person name="Chen Y.-Y."/>
            <person name="Wu W.-L."/>
            <person name="Hsu J.-L."/>
            <person name="Lin Y.-F."/>
            <person name="Huang M.-D."/>
            <person name="Li C.-Y."/>
            <person name="Huang L."/>
            <person name="Wang Z.-W."/>
            <person name="Zhao X."/>
            <person name="Zhong W.-Y."/>
            <person name="Peng D.-H."/>
            <person name="Ahmad S."/>
            <person name="Lan S."/>
            <person name="Zhang J.-S."/>
            <person name="Tsai W.-C."/>
            <person name="Van De Peer Y."/>
            <person name="Liu Z.-J."/>
        </authorList>
    </citation>
    <scope>NUCLEOTIDE SEQUENCE</scope>
    <source>
        <strain evidence="19">CP</strain>
        <tissue evidence="19">Leaves</tissue>
    </source>
</reference>
<dbReference type="AlphaFoldDB" id="A0AAV9CRH2"/>
<evidence type="ECO:0000256" key="1">
    <source>
        <dbReference type="ARBA" id="ARBA00000677"/>
    </source>
</evidence>
<proteinExistence type="inferred from homology"/>
<evidence type="ECO:0000256" key="5">
    <source>
        <dbReference type="ARBA" id="ARBA00009370"/>
    </source>
</evidence>
<dbReference type="GO" id="GO:0031464">
    <property type="term" value="C:Cul4A-RING E3 ubiquitin ligase complex"/>
    <property type="evidence" value="ECO:0007669"/>
    <property type="project" value="TreeGrafter"/>
</dbReference>
<reference evidence="19" key="1">
    <citation type="journal article" date="2023" name="Nat. Commun.">
        <title>Diploid and tetraploid genomes of Acorus and the evolution of monocots.</title>
        <authorList>
            <person name="Ma L."/>
            <person name="Liu K.W."/>
            <person name="Li Z."/>
            <person name="Hsiao Y.Y."/>
            <person name="Qi Y."/>
            <person name="Fu T."/>
            <person name="Tang G.D."/>
            <person name="Zhang D."/>
            <person name="Sun W.H."/>
            <person name="Liu D.K."/>
            <person name="Li Y."/>
            <person name="Chen G.Z."/>
            <person name="Liu X.D."/>
            <person name="Liao X.Y."/>
            <person name="Jiang Y.T."/>
            <person name="Yu X."/>
            <person name="Hao Y."/>
            <person name="Huang J."/>
            <person name="Zhao X.W."/>
            <person name="Ke S."/>
            <person name="Chen Y.Y."/>
            <person name="Wu W.L."/>
            <person name="Hsu J.L."/>
            <person name="Lin Y.F."/>
            <person name="Huang M.D."/>
            <person name="Li C.Y."/>
            <person name="Huang L."/>
            <person name="Wang Z.W."/>
            <person name="Zhao X."/>
            <person name="Zhong W.Y."/>
            <person name="Peng D.H."/>
            <person name="Ahmad S."/>
            <person name="Lan S."/>
            <person name="Zhang J.S."/>
            <person name="Tsai W.C."/>
            <person name="Van de Peer Y."/>
            <person name="Liu Z.J."/>
        </authorList>
    </citation>
    <scope>NUCLEOTIDE SEQUENCE</scope>
    <source>
        <strain evidence="19">CP</strain>
    </source>
</reference>
<dbReference type="PROSITE" id="PS00761">
    <property type="entry name" value="SPASE_I_3"/>
    <property type="match status" value="1"/>
</dbReference>
<evidence type="ECO:0000313" key="19">
    <source>
        <dbReference type="EMBL" id="KAK1290693.1"/>
    </source>
</evidence>
<dbReference type="EMBL" id="JAUJYO010000018">
    <property type="protein sequence ID" value="KAK1290693.1"/>
    <property type="molecule type" value="Genomic_DNA"/>
</dbReference>
<evidence type="ECO:0000256" key="17">
    <source>
        <dbReference type="SAM" id="Phobius"/>
    </source>
</evidence>
<dbReference type="Pfam" id="PF01925">
    <property type="entry name" value="TauE"/>
    <property type="match status" value="1"/>
</dbReference>
<feature type="transmembrane region" description="Helical" evidence="17">
    <location>
        <begin position="161"/>
        <end position="193"/>
    </location>
</feature>
<feature type="domain" description="Peptidase S26" evidence="18">
    <location>
        <begin position="597"/>
        <end position="754"/>
    </location>
</feature>
<dbReference type="InterPro" id="IPR036286">
    <property type="entry name" value="LexA/Signal_pep-like_sf"/>
</dbReference>
<dbReference type="PANTHER" id="PTHR14255">
    <property type="entry name" value="CEREBLON"/>
    <property type="match status" value="1"/>
</dbReference>
<keyword evidence="7" id="KW-0150">Chloroplast</keyword>
<comment type="caution">
    <text evidence="19">The sequence shown here is derived from an EMBL/GenBank/DDBJ whole genome shotgun (WGS) entry which is preliminary data.</text>
</comment>
<dbReference type="CDD" id="cd06530">
    <property type="entry name" value="S26_SPase_I"/>
    <property type="match status" value="1"/>
</dbReference>
<name>A0AAV9CRH2_ACOCL</name>
<evidence type="ECO:0000256" key="14">
    <source>
        <dbReference type="ARBA" id="ARBA00023136"/>
    </source>
</evidence>
<evidence type="ECO:0000259" key="18">
    <source>
        <dbReference type="Pfam" id="PF10502"/>
    </source>
</evidence>
<dbReference type="NCBIfam" id="TIGR02227">
    <property type="entry name" value="sigpep_I_bact"/>
    <property type="match status" value="1"/>
</dbReference>
<feature type="compositionally biased region" description="Low complexity" evidence="16">
    <location>
        <begin position="469"/>
        <end position="501"/>
    </location>
</feature>
<dbReference type="PROSITE" id="PS00501">
    <property type="entry name" value="SPASE_I_1"/>
    <property type="match status" value="1"/>
</dbReference>
<keyword evidence="14 17" id="KW-0472">Membrane</keyword>
<sequence>MAFDGVKWWGIMRWTVMVGLGILLASVLASADRNLMREAETVVQVEEAESDYILKLVKFLWKPNESGYHHVWPPMKFGWQIIVGSLVGFFGAAFGSVGGVGGGGIFVPMLTLIIGFDPKSSTAISKCMIMGAAGSTVYYNLKLRHPTLDMPIIDYDLALLFQPMLMLGISIGVAFNVVFADWMVTVLLIILFLGTSTKAFMKGVETWKKETIVKKEAAQRALTDDSTSDEVEYNPLPAGPAKGTQKESKSGDEAEVPILENIYWKELGLLVFVWVAFLALQIAKNYTENCTIWYWVINLMQVPVSVGVTLYEAISLYKGKRVISSKGEEGTVWKVHQLVLYALCGVIAGMVGGLLGLGGGFILGPLFLELGIPPQVSSATATFAMTFSSSMSVVEYYLLKRFPVPYALFFVGVSIIAAFVGQHVVRKMIIILGRASLIIFILAFTIFGGKWTKKMTSLHFFPLISSSHSLISSSSKPSNLNTPTITSSSSSIPSSSKTFNPFPSPTPKPPNPLSPSKTPNFGSTHFTPPSKRPTFLGFHLFRRGTHSPRLESGHGEAENSGTGDGGGDGGDGGDGEEKKSSSSSSLPEWLNITRDDAKTVFAALAISLAFRSFVAEPRFIPSLSMYPTLDVGDRIVAEKVSYYFRKPCVNDIVIFKSPPVLQDVGYTDGDVFIKRIVAREGDVVEVHEGKLIVNGIAREEDYILEPPKYDMSPVQVPKNSVFVMGDNRNNSYDSHVWGPLPAKNILGRSVFRYWPPSRVNSMVLEEGCADTKPKDGPAVS</sequence>
<feature type="transmembrane region" description="Helical" evidence="17">
    <location>
        <begin position="338"/>
        <end position="367"/>
    </location>
</feature>
<gene>
    <name evidence="19" type="primary">PLSP1</name>
    <name evidence="19" type="ORF">QJS10_CPB18g01179</name>
</gene>
<keyword evidence="13 17" id="KW-1133">Transmembrane helix</keyword>
<dbReference type="PRINTS" id="PR00727">
    <property type="entry name" value="LEADERPTASE"/>
</dbReference>
<evidence type="ECO:0000256" key="6">
    <source>
        <dbReference type="ARBA" id="ARBA00013208"/>
    </source>
</evidence>
<dbReference type="Gene3D" id="2.10.109.10">
    <property type="entry name" value="Umud Fragment, subunit A"/>
    <property type="match status" value="1"/>
</dbReference>
<dbReference type="InterPro" id="IPR019758">
    <property type="entry name" value="Pept_S26A_signal_pept_1_CS"/>
</dbReference>
<feature type="compositionally biased region" description="Basic and acidic residues" evidence="16">
    <location>
        <begin position="548"/>
        <end position="557"/>
    </location>
</feature>
<comment type="similarity">
    <text evidence="4">Belongs to the 4-toluene sulfonate uptake permease (TSUP) (TC 2.A.102) family.</text>
</comment>
<keyword evidence="12" id="KW-0809">Transit peptide</keyword>
<evidence type="ECO:0000313" key="20">
    <source>
        <dbReference type="Proteomes" id="UP001180020"/>
    </source>
</evidence>
<dbReference type="Pfam" id="PF10502">
    <property type="entry name" value="Peptidase_S26"/>
    <property type="match status" value="1"/>
</dbReference>
<comment type="subcellular location">
    <subcellularLocation>
        <location evidence="2">Membrane</location>
        <topology evidence="2">Multi-pass membrane protein</topology>
    </subcellularLocation>
    <subcellularLocation>
        <location evidence="3">Plastid</location>
        <location evidence="3">Chloroplast</location>
    </subcellularLocation>
</comment>
<feature type="active site" evidence="15">
    <location>
        <position position="624"/>
    </location>
</feature>
<organism evidence="19 20">
    <name type="scientific">Acorus calamus</name>
    <name type="common">Sweet flag</name>
    <dbReference type="NCBI Taxonomy" id="4465"/>
    <lineage>
        <taxon>Eukaryota</taxon>
        <taxon>Viridiplantae</taxon>
        <taxon>Streptophyta</taxon>
        <taxon>Embryophyta</taxon>
        <taxon>Tracheophyta</taxon>
        <taxon>Spermatophyta</taxon>
        <taxon>Magnoliopsida</taxon>
        <taxon>Liliopsida</taxon>
        <taxon>Acoraceae</taxon>
        <taxon>Acorus</taxon>
    </lineage>
</organism>
<evidence type="ECO:0000256" key="11">
    <source>
        <dbReference type="ARBA" id="ARBA00022801"/>
    </source>
</evidence>
<evidence type="ECO:0000256" key="3">
    <source>
        <dbReference type="ARBA" id="ARBA00004229"/>
    </source>
</evidence>